<dbReference type="EMBL" id="VANS01000007">
    <property type="protein sequence ID" value="TMM49558.1"/>
    <property type="molecule type" value="Genomic_DNA"/>
</dbReference>
<dbReference type="Proteomes" id="UP000309550">
    <property type="component" value="Unassembled WGS sequence"/>
</dbReference>
<dbReference type="AlphaFoldDB" id="A0A5S3P7X8"/>
<reference evidence="1 2" key="1">
    <citation type="submission" date="2019-05" db="EMBL/GenBank/DDBJ databases">
        <title>Sulfitobacter sabulilitoris sp. nov., isolated from a marine sand.</title>
        <authorList>
            <person name="Yoon J.-H."/>
        </authorList>
    </citation>
    <scope>NUCLEOTIDE SEQUENCE [LARGE SCALE GENOMIC DNA]</scope>
    <source>
        <strain evidence="1 2">HSMS-29</strain>
    </source>
</reference>
<proteinExistence type="predicted"/>
<name>A0A5S3P7X8_9RHOB</name>
<organism evidence="1 2">
    <name type="scientific">Sulfitobacter sabulilitoris</name>
    <dbReference type="NCBI Taxonomy" id="2562655"/>
    <lineage>
        <taxon>Bacteria</taxon>
        <taxon>Pseudomonadati</taxon>
        <taxon>Pseudomonadota</taxon>
        <taxon>Alphaproteobacteria</taxon>
        <taxon>Rhodobacterales</taxon>
        <taxon>Roseobacteraceae</taxon>
        <taxon>Sulfitobacter</taxon>
    </lineage>
</organism>
<gene>
    <name evidence="1" type="ORF">FDT80_17570</name>
</gene>
<comment type="caution">
    <text evidence="1">The sequence shown here is derived from an EMBL/GenBank/DDBJ whole genome shotgun (WGS) entry which is preliminary data.</text>
</comment>
<sequence length="329" mass="34663">MIPEFATAAGVVGLTGFSRGLPDAAVGHILECALNGPPGRMDYSIALLRRGPSFARLHEALLSGSANLGKTAQVLSLIDTDLALADVLWLEFDMERHGGMSLPSFFVGSASPDPEAAASMARSLFGAIWPGIDAPDVTALLRKLPSGVFLRQAGVMASRDAADGPCLRLVLDGVPGDGVREVLRRLRWPGHDDVAHGLAGFADRHVRAGPCRIDVDLGNGLAPSLGVELPCSSFCADHTAGQDLHAAGLASGDKAKALNKLTPRRTIGPKTGPAGAERLDFGLNHIKLKTDGEAGVRKIEAKAYFSLVATPDFESMRPEHEGQERLTEE</sequence>
<keyword evidence="2" id="KW-1185">Reference proteome</keyword>
<evidence type="ECO:0000313" key="1">
    <source>
        <dbReference type="EMBL" id="TMM49558.1"/>
    </source>
</evidence>
<protein>
    <submittedName>
        <fullName evidence="1">Uncharacterized protein</fullName>
    </submittedName>
</protein>
<evidence type="ECO:0000313" key="2">
    <source>
        <dbReference type="Proteomes" id="UP000309550"/>
    </source>
</evidence>
<dbReference type="OrthoDB" id="7856906at2"/>
<accession>A0A5S3P7X8</accession>